<reference evidence="1" key="1">
    <citation type="journal article" date="2014" name="Front. Microbiol.">
        <title>High frequency of phylogenetically diverse reductive dehalogenase-homologous genes in deep subseafloor sedimentary metagenomes.</title>
        <authorList>
            <person name="Kawai M."/>
            <person name="Futagami T."/>
            <person name="Toyoda A."/>
            <person name="Takaki Y."/>
            <person name="Nishi S."/>
            <person name="Hori S."/>
            <person name="Arai W."/>
            <person name="Tsubouchi T."/>
            <person name="Morono Y."/>
            <person name="Uchiyama I."/>
            <person name="Ito T."/>
            <person name="Fujiyama A."/>
            <person name="Inagaki F."/>
            <person name="Takami H."/>
        </authorList>
    </citation>
    <scope>NUCLEOTIDE SEQUENCE</scope>
    <source>
        <strain evidence="1">Expedition CK06-06</strain>
    </source>
</reference>
<dbReference type="AlphaFoldDB" id="X1AV07"/>
<accession>X1AV07</accession>
<feature type="non-terminal residue" evidence="1">
    <location>
        <position position="1"/>
    </location>
</feature>
<sequence length="45" mass="4936">PIYRDNPLAAIKQYLDEGLSNGQSLDGWLRTSTIAAARSLVFAEI</sequence>
<proteinExistence type="predicted"/>
<comment type="caution">
    <text evidence="1">The sequence shown here is derived from an EMBL/GenBank/DDBJ whole genome shotgun (WGS) entry which is preliminary data.</text>
</comment>
<dbReference type="EMBL" id="BART01001770">
    <property type="protein sequence ID" value="GAG73112.1"/>
    <property type="molecule type" value="Genomic_DNA"/>
</dbReference>
<evidence type="ECO:0000313" key="1">
    <source>
        <dbReference type="EMBL" id="GAG73112.1"/>
    </source>
</evidence>
<organism evidence="1">
    <name type="scientific">marine sediment metagenome</name>
    <dbReference type="NCBI Taxonomy" id="412755"/>
    <lineage>
        <taxon>unclassified sequences</taxon>
        <taxon>metagenomes</taxon>
        <taxon>ecological metagenomes</taxon>
    </lineage>
</organism>
<protein>
    <submittedName>
        <fullName evidence="1">Uncharacterized protein</fullName>
    </submittedName>
</protein>
<name>X1AV07_9ZZZZ</name>
<gene>
    <name evidence="1" type="ORF">S01H4_05934</name>
</gene>